<protein>
    <submittedName>
        <fullName evidence="2">Uncharacterized protein</fullName>
    </submittedName>
</protein>
<dbReference type="EMBL" id="KV907702">
    <property type="protein sequence ID" value="OOF89829.1"/>
    <property type="molecule type" value="Genomic_DNA"/>
</dbReference>
<dbReference type="AlphaFoldDB" id="A0A1R3R5S3"/>
<sequence length="59" mass="6777">MTKRQEAADHHHEFRSDSVLSSPLEKAKMSSRGLRLVRVVRVHHPLGHRLDQLSTHLST</sequence>
<evidence type="ECO:0000313" key="2">
    <source>
        <dbReference type="EMBL" id="OOF89829.1"/>
    </source>
</evidence>
<feature type="region of interest" description="Disordered" evidence="1">
    <location>
        <begin position="1"/>
        <end position="27"/>
    </location>
</feature>
<evidence type="ECO:0000313" key="3">
    <source>
        <dbReference type="Proteomes" id="UP000188318"/>
    </source>
</evidence>
<evidence type="ECO:0000256" key="1">
    <source>
        <dbReference type="SAM" id="MobiDB-lite"/>
    </source>
</evidence>
<feature type="non-terminal residue" evidence="2">
    <location>
        <position position="59"/>
    </location>
</feature>
<name>A0A1R3R5S3_ASPC5</name>
<accession>A0A1R3R5S3</accession>
<reference evidence="3" key="1">
    <citation type="journal article" date="2017" name="Genome Biol.">
        <title>Comparative genomics reveals high biological diversity and specific adaptations in the industrially and medically important fungal genus Aspergillus.</title>
        <authorList>
            <person name="de Vries R.P."/>
            <person name="Riley R."/>
            <person name="Wiebenga A."/>
            <person name="Aguilar-Osorio G."/>
            <person name="Amillis S."/>
            <person name="Uchima C.A."/>
            <person name="Anderluh G."/>
            <person name="Asadollahi M."/>
            <person name="Askin M."/>
            <person name="Barry K."/>
            <person name="Battaglia E."/>
            <person name="Bayram O."/>
            <person name="Benocci T."/>
            <person name="Braus-Stromeyer S.A."/>
            <person name="Caldana C."/>
            <person name="Canovas D."/>
            <person name="Cerqueira G.C."/>
            <person name="Chen F."/>
            <person name="Chen W."/>
            <person name="Choi C."/>
            <person name="Clum A."/>
            <person name="Dos Santos R.A."/>
            <person name="Damasio A.R."/>
            <person name="Diallinas G."/>
            <person name="Emri T."/>
            <person name="Fekete E."/>
            <person name="Flipphi M."/>
            <person name="Freyberg S."/>
            <person name="Gallo A."/>
            <person name="Gournas C."/>
            <person name="Habgood R."/>
            <person name="Hainaut M."/>
            <person name="Harispe M.L."/>
            <person name="Henrissat B."/>
            <person name="Hilden K.S."/>
            <person name="Hope R."/>
            <person name="Hossain A."/>
            <person name="Karabika E."/>
            <person name="Karaffa L."/>
            <person name="Karanyi Z."/>
            <person name="Krasevec N."/>
            <person name="Kuo A."/>
            <person name="Kusch H."/>
            <person name="LaButti K."/>
            <person name="Lagendijk E.L."/>
            <person name="Lapidus A."/>
            <person name="Levasseur A."/>
            <person name="Lindquist E."/>
            <person name="Lipzen A."/>
            <person name="Logrieco A.F."/>
            <person name="MacCabe A."/>
            <person name="Maekelae M.R."/>
            <person name="Malavazi I."/>
            <person name="Melin P."/>
            <person name="Meyer V."/>
            <person name="Mielnichuk N."/>
            <person name="Miskei M."/>
            <person name="Molnar A.P."/>
            <person name="Mule G."/>
            <person name="Ngan C.Y."/>
            <person name="Orejas M."/>
            <person name="Orosz E."/>
            <person name="Ouedraogo J.P."/>
            <person name="Overkamp K.M."/>
            <person name="Park H.-S."/>
            <person name="Perrone G."/>
            <person name="Piumi F."/>
            <person name="Punt P.J."/>
            <person name="Ram A.F."/>
            <person name="Ramon A."/>
            <person name="Rauscher S."/>
            <person name="Record E."/>
            <person name="Riano-Pachon D.M."/>
            <person name="Robert V."/>
            <person name="Roehrig J."/>
            <person name="Ruller R."/>
            <person name="Salamov A."/>
            <person name="Salih N.S."/>
            <person name="Samson R.A."/>
            <person name="Sandor E."/>
            <person name="Sanguinetti M."/>
            <person name="Schuetze T."/>
            <person name="Sepcic K."/>
            <person name="Shelest E."/>
            <person name="Sherlock G."/>
            <person name="Sophianopoulou V."/>
            <person name="Squina F.M."/>
            <person name="Sun H."/>
            <person name="Susca A."/>
            <person name="Todd R.B."/>
            <person name="Tsang A."/>
            <person name="Unkles S.E."/>
            <person name="van de Wiele N."/>
            <person name="van Rossen-Uffink D."/>
            <person name="Oliveira J.V."/>
            <person name="Vesth T.C."/>
            <person name="Visser J."/>
            <person name="Yu J.-H."/>
            <person name="Zhou M."/>
            <person name="Andersen M.R."/>
            <person name="Archer D.B."/>
            <person name="Baker S.E."/>
            <person name="Benoit I."/>
            <person name="Brakhage A.A."/>
            <person name="Braus G.H."/>
            <person name="Fischer R."/>
            <person name="Frisvad J.C."/>
            <person name="Goldman G.H."/>
            <person name="Houbraken J."/>
            <person name="Oakley B."/>
            <person name="Pocsi I."/>
            <person name="Scazzocchio C."/>
            <person name="Seiboth B."/>
            <person name="vanKuyk P.A."/>
            <person name="Wortman J."/>
            <person name="Dyer P.S."/>
            <person name="Grigoriev I.V."/>
        </authorList>
    </citation>
    <scope>NUCLEOTIDE SEQUENCE [LARGE SCALE GENOMIC DNA]</scope>
    <source>
        <strain evidence="3">ITEM 5010</strain>
    </source>
</reference>
<proteinExistence type="predicted"/>
<feature type="compositionally biased region" description="Basic and acidic residues" evidence="1">
    <location>
        <begin position="1"/>
        <end position="16"/>
    </location>
</feature>
<dbReference type="Proteomes" id="UP000188318">
    <property type="component" value="Unassembled WGS sequence"/>
</dbReference>
<dbReference type="VEuPathDB" id="FungiDB:ASPCADRAFT_135666"/>
<gene>
    <name evidence="2" type="ORF">ASPCADRAFT_135666</name>
</gene>
<keyword evidence="3" id="KW-1185">Reference proteome</keyword>
<organism evidence="2 3">
    <name type="scientific">Aspergillus carbonarius (strain ITEM 5010)</name>
    <dbReference type="NCBI Taxonomy" id="602072"/>
    <lineage>
        <taxon>Eukaryota</taxon>
        <taxon>Fungi</taxon>
        <taxon>Dikarya</taxon>
        <taxon>Ascomycota</taxon>
        <taxon>Pezizomycotina</taxon>
        <taxon>Eurotiomycetes</taxon>
        <taxon>Eurotiomycetidae</taxon>
        <taxon>Eurotiales</taxon>
        <taxon>Aspergillaceae</taxon>
        <taxon>Aspergillus</taxon>
        <taxon>Aspergillus subgen. Circumdati</taxon>
    </lineage>
</organism>